<name>A0A5B7DU62_PORTR</name>
<organism evidence="2 3">
    <name type="scientific">Portunus trituberculatus</name>
    <name type="common">Swimming crab</name>
    <name type="synonym">Neptunus trituberculatus</name>
    <dbReference type="NCBI Taxonomy" id="210409"/>
    <lineage>
        <taxon>Eukaryota</taxon>
        <taxon>Metazoa</taxon>
        <taxon>Ecdysozoa</taxon>
        <taxon>Arthropoda</taxon>
        <taxon>Crustacea</taxon>
        <taxon>Multicrustacea</taxon>
        <taxon>Malacostraca</taxon>
        <taxon>Eumalacostraca</taxon>
        <taxon>Eucarida</taxon>
        <taxon>Decapoda</taxon>
        <taxon>Pleocyemata</taxon>
        <taxon>Brachyura</taxon>
        <taxon>Eubrachyura</taxon>
        <taxon>Portunoidea</taxon>
        <taxon>Portunidae</taxon>
        <taxon>Portuninae</taxon>
        <taxon>Portunus</taxon>
    </lineage>
</organism>
<dbReference type="AlphaFoldDB" id="A0A5B7DU62"/>
<comment type="caution">
    <text evidence="2">The sequence shown here is derived from an EMBL/GenBank/DDBJ whole genome shotgun (WGS) entry which is preliminary data.</text>
</comment>
<dbReference type="Proteomes" id="UP000324222">
    <property type="component" value="Unassembled WGS sequence"/>
</dbReference>
<accession>A0A5B7DU62</accession>
<evidence type="ECO:0000313" key="2">
    <source>
        <dbReference type="EMBL" id="MPC25202.1"/>
    </source>
</evidence>
<feature type="compositionally biased region" description="Low complexity" evidence="1">
    <location>
        <begin position="1"/>
        <end position="18"/>
    </location>
</feature>
<evidence type="ECO:0000256" key="1">
    <source>
        <dbReference type="SAM" id="MobiDB-lite"/>
    </source>
</evidence>
<dbReference type="EMBL" id="VSRR010001430">
    <property type="protein sequence ID" value="MPC25202.1"/>
    <property type="molecule type" value="Genomic_DNA"/>
</dbReference>
<feature type="region of interest" description="Disordered" evidence="1">
    <location>
        <begin position="116"/>
        <end position="138"/>
    </location>
</feature>
<keyword evidence="3" id="KW-1185">Reference proteome</keyword>
<feature type="compositionally biased region" description="Polar residues" evidence="1">
    <location>
        <begin position="123"/>
        <end position="138"/>
    </location>
</feature>
<protein>
    <submittedName>
        <fullName evidence="2">Uncharacterized protein</fullName>
    </submittedName>
</protein>
<feature type="region of interest" description="Disordered" evidence="1">
    <location>
        <begin position="1"/>
        <end position="24"/>
    </location>
</feature>
<reference evidence="2 3" key="1">
    <citation type="submission" date="2019-05" db="EMBL/GenBank/DDBJ databases">
        <title>Another draft genome of Portunus trituberculatus and its Hox gene families provides insights of decapod evolution.</title>
        <authorList>
            <person name="Jeong J.-H."/>
            <person name="Song I."/>
            <person name="Kim S."/>
            <person name="Choi T."/>
            <person name="Kim D."/>
            <person name="Ryu S."/>
            <person name="Kim W."/>
        </authorList>
    </citation>
    <scope>NUCLEOTIDE SEQUENCE [LARGE SCALE GENOMIC DNA]</scope>
    <source>
        <tissue evidence="2">Muscle</tissue>
    </source>
</reference>
<sequence>MEQQQQRQQQQQQQQQPQASPPFTPTGTFVLRWVGMKCLKSDLSTVAAGSCRYTGECPSNSEDKWRLLARLLRLSRRGWPALCLITLGPTVGMSQLSSVTHLWLLCTQDPPTFSPRPPLVASPVTTRRGSPSTQSIRTSGTCLLCSSPVSP</sequence>
<gene>
    <name evidence="2" type="ORF">E2C01_018306</name>
</gene>
<evidence type="ECO:0000313" key="3">
    <source>
        <dbReference type="Proteomes" id="UP000324222"/>
    </source>
</evidence>
<proteinExistence type="predicted"/>